<gene>
    <name evidence="2" type="ORF">CB0940_07969</name>
</gene>
<accession>A0A2G5HP94</accession>
<dbReference type="OrthoDB" id="10455585at2759"/>
<proteinExistence type="predicted"/>
<dbReference type="EMBL" id="LKMD01000104">
    <property type="protein sequence ID" value="PIA94328.1"/>
    <property type="molecule type" value="Genomic_DNA"/>
</dbReference>
<feature type="compositionally biased region" description="Low complexity" evidence="1">
    <location>
        <begin position="40"/>
        <end position="66"/>
    </location>
</feature>
<evidence type="ECO:0000313" key="3">
    <source>
        <dbReference type="Proteomes" id="UP000230605"/>
    </source>
</evidence>
<protein>
    <submittedName>
        <fullName evidence="2">Uncharacterized protein</fullName>
    </submittedName>
</protein>
<sequence>MSAASVINVRVTACGCGRYIRMGLDRCTECSRELQRQEQQRSTSPNSETSFSSSRKSSTHSSRPSTPIGPGRPSQALNALNNAFSSEDALAGFFPQSSFRSPRTKQMQIRTASVPSQRRPENDAAALKSSRKSFKEHRIGGLDKRSVSEDGYSPMAAAFVRAARRVHFVDGEADKENRGRYESGRSRLELEARLFDGPA</sequence>
<comment type="caution">
    <text evidence="2">The sequence shown here is derived from an EMBL/GenBank/DDBJ whole genome shotgun (WGS) entry which is preliminary data.</text>
</comment>
<feature type="compositionally biased region" description="Polar residues" evidence="1">
    <location>
        <begin position="95"/>
        <end position="116"/>
    </location>
</feature>
<evidence type="ECO:0000256" key="1">
    <source>
        <dbReference type="SAM" id="MobiDB-lite"/>
    </source>
</evidence>
<feature type="region of interest" description="Disordered" evidence="1">
    <location>
        <begin position="95"/>
        <end position="146"/>
    </location>
</feature>
<reference evidence="2 3" key="1">
    <citation type="submission" date="2015-10" db="EMBL/GenBank/DDBJ databases">
        <title>The cercosporin biosynthetic gene cluster was horizontally transferred to several fungal lineages and shown to be expanded in Cercospora beticola based on microsynteny with recipient genomes.</title>
        <authorList>
            <person name="De Jonge R."/>
            <person name="Ebert M.K."/>
            <person name="Suttle J.C."/>
            <person name="Jurick Ii W.M."/>
            <person name="Secor G.A."/>
            <person name="Thomma B.P."/>
            <person name="Van De Peer Y."/>
            <person name="Bolton M.D."/>
        </authorList>
    </citation>
    <scope>NUCLEOTIDE SEQUENCE [LARGE SCALE GENOMIC DNA]</scope>
    <source>
        <strain evidence="2 3">09-40</strain>
    </source>
</reference>
<evidence type="ECO:0000313" key="2">
    <source>
        <dbReference type="EMBL" id="PIA94328.1"/>
    </source>
</evidence>
<feature type="compositionally biased region" description="Basic and acidic residues" evidence="1">
    <location>
        <begin position="136"/>
        <end position="146"/>
    </location>
</feature>
<dbReference type="Proteomes" id="UP000230605">
    <property type="component" value="Chromosome 6"/>
</dbReference>
<organism evidence="2 3">
    <name type="scientific">Cercospora beticola</name>
    <name type="common">Sugarbeet leaf spot fungus</name>
    <dbReference type="NCBI Taxonomy" id="122368"/>
    <lineage>
        <taxon>Eukaryota</taxon>
        <taxon>Fungi</taxon>
        <taxon>Dikarya</taxon>
        <taxon>Ascomycota</taxon>
        <taxon>Pezizomycotina</taxon>
        <taxon>Dothideomycetes</taxon>
        <taxon>Dothideomycetidae</taxon>
        <taxon>Mycosphaerellales</taxon>
        <taxon>Mycosphaerellaceae</taxon>
        <taxon>Cercospora</taxon>
    </lineage>
</organism>
<name>A0A2G5HP94_CERBT</name>
<dbReference type="AlphaFoldDB" id="A0A2G5HP94"/>
<feature type="region of interest" description="Disordered" evidence="1">
    <location>
        <begin position="35"/>
        <end position="76"/>
    </location>
</feature>